<sequence length="166" mass="18934">MTLTMSRPMSRVNDLNHLGRSDLLRICWFVIPQFFALLPPAAQWEVHRLYDPSLNLDDELVLARIKAAHASDPSLAQRVGKHYKVIFTRYKLYADQVSKANFAAIRLLLRRDILFLACKPEFVEGVGRKPQYVGIYAIVKPEIEMEKLSRALLMLVQRSNGPASAI</sequence>
<dbReference type="Proteomes" id="UP001165580">
    <property type="component" value="Unassembled WGS sequence"/>
</dbReference>
<dbReference type="EMBL" id="JANTEZ010000003">
    <property type="protein sequence ID" value="MCS5714690.1"/>
    <property type="molecule type" value="Genomic_DNA"/>
</dbReference>
<name>A0ABT2GHD3_9MICO</name>
<reference evidence="1" key="1">
    <citation type="submission" date="2022-08" db="EMBL/GenBank/DDBJ databases">
        <authorList>
            <person name="Deng Y."/>
            <person name="Han X.-F."/>
            <person name="Zhang Y.-Q."/>
        </authorList>
    </citation>
    <scope>NUCLEOTIDE SEQUENCE</scope>
    <source>
        <strain evidence="1">CPCC 205716</strain>
    </source>
</reference>
<accession>A0ABT2GHD3</accession>
<gene>
    <name evidence="1" type="ORF">NVV95_09010</name>
</gene>
<dbReference type="RefSeq" id="WP_259486210.1">
    <property type="nucleotide sequence ID" value="NZ_JANTEZ010000003.1"/>
</dbReference>
<organism evidence="1 2">
    <name type="scientific">Herbiconiux gentiana</name>
    <dbReference type="NCBI Taxonomy" id="2970912"/>
    <lineage>
        <taxon>Bacteria</taxon>
        <taxon>Bacillati</taxon>
        <taxon>Actinomycetota</taxon>
        <taxon>Actinomycetes</taxon>
        <taxon>Micrococcales</taxon>
        <taxon>Microbacteriaceae</taxon>
        <taxon>Herbiconiux</taxon>
    </lineage>
</organism>
<evidence type="ECO:0000313" key="1">
    <source>
        <dbReference type="EMBL" id="MCS5714690.1"/>
    </source>
</evidence>
<proteinExistence type="predicted"/>
<evidence type="ECO:0000313" key="2">
    <source>
        <dbReference type="Proteomes" id="UP001165580"/>
    </source>
</evidence>
<protein>
    <submittedName>
        <fullName evidence="1">Uncharacterized protein</fullName>
    </submittedName>
</protein>
<comment type="caution">
    <text evidence="1">The sequence shown here is derived from an EMBL/GenBank/DDBJ whole genome shotgun (WGS) entry which is preliminary data.</text>
</comment>
<keyword evidence="2" id="KW-1185">Reference proteome</keyword>